<evidence type="ECO:0000256" key="5">
    <source>
        <dbReference type="ARBA" id="ARBA00035525"/>
    </source>
</evidence>
<evidence type="ECO:0000313" key="7">
    <source>
        <dbReference type="EMBL" id="PIT97957.1"/>
    </source>
</evidence>
<comment type="similarity">
    <text evidence="1 6">Belongs to the universal ribosomal protein uS8 family.</text>
</comment>
<evidence type="ECO:0000256" key="6">
    <source>
        <dbReference type="RuleBase" id="RU003660"/>
    </source>
</evidence>
<keyword evidence="2 6" id="KW-0689">Ribosomal protein</keyword>
<proteinExistence type="inferred from homology"/>
<organism evidence="7 8">
    <name type="scientific">Candidatus Andersenbacteria bacterium CG10_big_fil_rev_8_21_14_0_10_54_11</name>
    <dbReference type="NCBI Taxonomy" id="1974485"/>
    <lineage>
        <taxon>Bacteria</taxon>
        <taxon>Candidatus Anderseniibacteriota</taxon>
    </lineage>
</organism>
<dbReference type="Gene3D" id="3.30.1490.10">
    <property type="match status" value="1"/>
</dbReference>
<dbReference type="AlphaFoldDB" id="A0A2M6WYX7"/>
<evidence type="ECO:0000256" key="1">
    <source>
        <dbReference type="ARBA" id="ARBA00006471"/>
    </source>
</evidence>
<dbReference type="GO" id="GO:1990904">
    <property type="term" value="C:ribonucleoprotein complex"/>
    <property type="evidence" value="ECO:0007669"/>
    <property type="project" value="UniProtKB-KW"/>
</dbReference>
<dbReference type="InterPro" id="IPR000630">
    <property type="entry name" value="Ribosomal_uS8"/>
</dbReference>
<dbReference type="InterPro" id="IPR035987">
    <property type="entry name" value="Ribosomal_uS8_sf"/>
</dbReference>
<accession>A0A2M6WYX7</accession>
<dbReference type="GO" id="GO:0005840">
    <property type="term" value="C:ribosome"/>
    <property type="evidence" value="ECO:0007669"/>
    <property type="project" value="UniProtKB-KW"/>
</dbReference>
<dbReference type="InterPro" id="IPR047863">
    <property type="entry name" value="Ribosomal_uS8_CS"/>
</dbReference>
<dbReference type="PROSITE" id="PS00053">
    <property type="entry name" value="RIBOSOMAL_S8"/>
    <property type="match status" value="1"/>
</dbReference>
<dbReference type="Gene3D" id="3.30.1370.30">
    <property type="match status" value="1"/>
</dbReference>
<evidence type="ECO:0000256" key="2">
    <source>
        <dbReference type="ARBA" id="ARBA00022980"/>
    </source>
</evidence>
<dbReference type="GO" id="GO:0003735">
    <property type="term" value="F:structural constituent of ribosome"/>
    <property type="evidence" value="ECO:0007669"/>
    <property type="project" value="InterPro"/>
</dbReference>
<evidence type="ECO:0000256" key="3">
    <source>
        <dbReference type="ARBA" id="ARBA00023274"/>
    </source>
</evidence>
<dbReference type="SUPFAM" id="SSF56047">
    <property type="entry name" value="Ribosomal protein S8"/>
    <property type="match status" value="1"/>
</dbReference>
<dbReference type="PANTHER" id="PTHR11758">
    <property type="entry name" value="40S RIBOSOMAL PROTEIN S15A"/>
    <property type="match status" value="1"/>
</dbReference>
<comment type="caution">
    <text evidence="7">The sequence shown here is derived from an EMBL/GenBank/DDBJ whole genome shotgun (WGS) entry which is preliminary data.</text>
</comment>
<evidence type="ECO:0000256" key="4">
    <source>
        <dbReference type="ARBA" id="ARBA00035258"/>
    </source>
</evidence>
<dbReference type="Proteomes" id="UP000230731">
    <property type="component" value="Unassembled WGS sequence"/>
</dbReference>
<keyword evidence="3 6" id="KW-0687">Ribonucleoprotein</keyword>
<sequence>MDPVANMLTSLLNAQRVGKERVALPYARFSEQLARLLQARGVLGDVRVQEGVRPKLVITLAYHDGRPNISGARRLSAPGRRYYISHRHLPYAGRRPGFFVVSTSRGLMDAEQARKERLGGELVCAVYA</sequence>
<protein>
    <recommendedName>
        <fullName evidence="4">Small ribosomal subunit protein uS8</fullName>
    </recommendedName>
    <alternativeName>
        <fullName evidence="5">30S ribosomal protein S8</fullName>
    </alternativeName>
</protein>
<name>A0A2M6WYX7_9BACT</name>
<evidence type="ECO:0000313" key="8">
    <source>
        <dbReference type="Proteomes" id="UP000230731"/>
    </source>
</evidence>
<gene>
    <name evidence="7" type="primary">rpsH</name>
    <name evidence="7" type="ORF">COT71_03380</name>
</gene>
<dbReference type="FunFam" id="3.30.1490.10:FF:000001">
    <property type="entry name" value="30S ribosomal protein S8"/>
    <property type="match status" value="1"/>
</dbReference>
<reference evidence="8" key="1">
    <citation type="submission" date="2017-09" db="EMBL/GenBank/DDBJ databases">
        <title>Depth-based differentiation of microbial function through sediment-hosted aquifers and enrichment of novel symbionts in the deep terrestrial subsurface.</title>
        <authorList>
            <person name="Probst A.J."/>
            <person name="Ladd B."/>
            <person name="Jarett J.K."/>
            <person name="Geller-Mcgrath D.E."/>
            <person name="Sieber C.M.K."/>
            <person name="Emerson J.B."/>
            <person name="Anantharaman K."/>
            <person name="Thomas B.C."/>
            <person name="Malmstrom R."/>
            <person name="Stieglmeier M."/>
            <person name="Klingl A."/>
            <person name="Woyke T."/>
            <person name="Ryan C.M."/>
            <person name="Banfield J.F."/>
        </authorList>
    </citation>
    <scope>NUCLEOTIDE SEQUENCE [LARGE SCALE GENOMIC DNA]</scope>
</reference>
<dbReference type="GO" id="GO:0006412">
    <property type="term" value="P:translation"/>
    <property type="evidence" value="ECO:0007669"/>
    <property type="project" value="InterPro"/>
</dbReference>
<dbReference type="GO" id="GO:0005737">
    <property type="term" value="C:cytoplasm"/>
    <property type="evidence" value="ECO:0007669"/>
    <property type="project" value="UniProtKB-ARBA"/>
</dbReference>
<dbReference type="Pfam" id="PF00410">
    <property type="entry name" value="Ribosomal_S8"/>
    <property type="match status" value="1"/>
</dbReference>
<dbReference type="EMBL" id="PEZP01000039">
    <property type="protein sequence ID" value="PIT97957.1"/>
    <property type="molecule type" value="Genomic_DNA"/>
</dbReference>